<dbReference type="GO" id="GO:0035662">
    <property type="term" value="F:Toll-like receptor 4 binding"/>
    <property type="evidence" value="ECO:0007669"/>
    <property type="project" value="InterPro"/>
</dbReference>
<accession>A0A7M4FKX4</accession>
<dbReference type="Ensembl" id="ENSCPRT00005031004.1">
    <property type="protein sequence ID" value="ENSCPRP00005026529.1"/>
    <property type="gene ID" value="ENSCPRG00005018413.1"/>
</dbReference>
<feature type="transmembrane region" description="Helical" evidence="1">
    <location>
        <begin position="67"/>
        <end position="85"/>
    </location>
</feature>
<dbReference type="PANTHER" id="PTHR15218">
    <property type="entry name" value="MD-1, MD-2 - RELATED"/>
    <property type="match status" value="1"/>
</dbReference>
<dbReference type="Proteomes" id="UP000594220">
    <property type="component" value="Unplaced"/>
</dbReference>
<evidence type="ECO:0008006" key="4">
    <source>
        <dbReference type="Google" id="ProtNLM"/>
    </source>
</evidence>
<evidence type="ECO:0000256" key="1">
    <source>
        <dbReference type="SAM" id="Phobius"/>
    </source>
</evidence>
<dbReference type="GO" id="GO:0001530">
    <property type="term" value="F:lipopolysaccharide binding"/>
    <property type="evidence" value="ECO:0007669"/>
    <property type="project" value="InterPro"/>
</dbReference>
<organism evidence="2 3">
    <name type="scientific">Crocodylus porosus</name>
    <name type="common">Saltwater crocodile</name>
    <name type="synonym">Estuarine crocodile</name>
    <dbReference type="NCBI Taxonomy" id="8502"/>
    <lineage>
        <taxon>Eukaryota</taxon>
        <taxon>Metazoa</taxon>
        <taxon>Chordata</taxon>
        <taxon>Craniata</taxon>
        <taxon>Vertebrata</taxon>
        <taxon>Euteleostomi</taxon>
        <taxon>Archelosauria</taxon>
        <taxon>Archosauria</taxon>
        <taxon>Crocodylia</taxon>
        <taxon>Longirostres</taxon>
        <taxon>Crocodylidae</taxon>
        <taxon>Crocodylus</taxon>
    </lineage>
</organism>
<evidence type="ECO:0000313" key="3">
    <source>
        <dbReference type="Proteomes" id="UP000594220"/>
    </source>
</evidence>
<protein>
    <recommendedName>
        <fullName evidence="4">Lymphocyte antigen 96</fullName>
    </recommendedName>
</protein>
<dbReference type="GO" id="GO:0034142">
    <property type="term" value="P:toll-like receptor 4 signaling pathway"/>
    <property type="evidence" value="ECO:0007669"/>
    <property type="project" value="TreeGrafter"/>
</dbReference>
<dbReference type="GO" id="GO:0046696">
    <property type="term" value="C:lipopolysaccharide receptor complex"/>
    <property type="evidence" value="ECO:0007669"/>
    <property type="project" value="TreeGrafter"/>
</dbReference>
<keyword evidence="1" id="KW-0472">Membrane</keyword>
<dbReference type="Gene3D" id="2.60.40.770">
    <property type="match status" value="1"/>
</dbReference>
<dbReference type="GO" id="GO:0032497">
    <property type="term" value="P:detection of lipopolysaccharide"/>
    <property type="evidence" value="ECO:0007669"/>
    <property type="project" value="TreeGrafter"/>
</dbReference>
<dbReference type="AlphaFoldDB" id="A0A7M4FKX4"/>
<dbReference type="InterPro" id="IPR039217">
    <property type="entry name" value="LY96"/>
</dbReference>
<name>A0A7M4FKX4_CROPO</name>
<keyword evidence="3" id="KW-1185">Reference proteome</keyword>
<dbReference type="GeneTree" id="ENSGT00960000192103"/>
<feature type="transmembrane region" description="Helical" evidence="1">
    <location>
        <begin position="25"/>
        <end position="47"/>
    </location>
</feature>
<keyword evidence="1" id="KW-0812">Transmembrane</keyword>
<dbReference type="GO" id="GO:0001875">
    <property type="term" value="F:lipopolysaccharide immune receptor activity"/>
    <property type="evidence" value="ECO:0007669"/>
    <property type="project" value="TreeGrafter"/>
</dbReference>
<dbReference type="OMA" id="HWKEVLC"/>
<dbReference type="PANTHER" id="PTHR15218:SF0">
    <property type="entry name" value="LYMPHOCYTE ANTIGEN 96"/>
    <property type="match status" value="1"/>
</dbReference>
<proteinExistence type="predicted"/>
<dbReference type="GO" id="GO:0045087">
    <property type="term" value="P:innate immune response"/>
    <property type="evidence" value="ECO:0007669"/>
    <property type="project" value="InterPro"/>
</dbReference>
<evidence type="ECO:0000313" key="2">
    <source>
        <dbReference type="Ensembl" id="ENSCPRP00005026529.1"/>
    </source>
</evidence>
<dbReference type="GO" id="GO:0031666">
    <property type="term" value="P:positive regulation of lipopolysaccharide-mediated signaling pathway"/>
    <property type="evidence" value="ECO:0007669"/>
    <property type="project" value="TreeGrafter"/>
</dbReference>
<keyword evidence="1" id="KW-1133">Transmembrane helix</keyword>
<reference evidence="2" key="2">
    <citation type="submission" date="2025-09" db="UniProtKB">
        <authorList>
            <consortium name="Ensembl"/>
        </authorList>
    </citation>
    <scope>IDENTIFICATION</scope>
</reference>
<reference evidence="2" key="1">
    <citation type="submission" date="2025-08" db="UniProtKB">
        <authorList>
            <consortium name="Ensembl"/>
        </authorList>
    </citation>
    <scope>IDENTIFICATION</scope>
</reference>
<sequence>MTKPNFVPLSENKHSNRVFTHITQILSPLFLGRYITMFKLALFILFIPGFSNSQRRELICRSSDIELSYSFCVNICFLFSFICLFDESRKIKNLWYLDAKALDWKQIICTGIDDDYSFCGTLKGETINTTINIRGLTMELEKVGIS</sequence>